<comment type="caution">
    <text evidence="2">The sequence shown here is derived from an EMBL/GenBank/DDBJ whole genome shotgun (WGS) entry which is preliminary data.</text>
</comment>
<reference evidence="2 3" key="1">
    <citation type="journal article" date="2023" name="Plants (Basel)">
        <title>Bridging the Gap: Combining Genomics and Transcriptomics Approaches to Understand Stylosanthes scabra, an Orphan Legume from the Brazilian Caatinga.</title>
        <authorList>
            <person name="Ferreira-Neto J.R.C."/>
            <person name="da Silva M.D."/>
            <person name="Binneck E."/>
            <person name="de Melo N.F."/>
            <person name="da Silva R.H."/>
            <person name="de Melo A.L.T.M."/>
            <person name="Pandolfi V."/>
            <person name="Bustamante F.O."/>
            <person name="Brasileiro-Vidal A.C."/>
            <person name="Benko-Iseppon A.M."/>
        </authorList>
    </citation>
    <scope>NUCLEOTIDE SEQUENCE [LARGE SCALE GENOMIC DNA]</scope>
    <source>
        <tissue evidence="2">Leaves</tissue>
    </source>
</reference>
<dbReference type="InterPro" id="IPR045177">
    <property type="entry name" value="FDM1-5/IDN2"/>
</dbReference>
<dbReference type="Proteomes" id="UP001341840">
    <property type="component" value="Unassembled WGS sequence"/>
</dbReference>
<dbReference type="Pfam" id="PF03469">
    <property type="entry name" value="XH"/>
    <property type="match status" value="1"/>
</dbReference>
<accession>A0ABU6QIA5</accession>
<sequence>MHILLEDFNVLMIFWEISNFLLNSSSRTNIGINKMGELDEKVFLNVCKKRFPHQEEAPTKAMELCSLWQENLKDSNWHPFKVIIGQYLFTGSETTSLLLEV</sequence>
<protein>
    <recommendedName>
        <fullName evidence="1">Factor of DNA methylation 1-5/IDN2 domain-containing protein</fullName>
    </recommendedName>
</protein>
<proteinExistence type="predicted"/>
<dbReference type="InterPro" id="IPR005379">
    <property type="entry name" value="FDM1-5/IDN2_XH"/>
</dbReference>
<dbReference type="PANTHER" id="PTHR21596">
    <property type="entry name" value="RIBONUCLEASE P SUBUNIT P38"/>
    <property type="match status" value="1"/>
</dbReference>
<organism evidence="2 3">
    <name type="scientific">Stylosanthes scabra</name>
    <dbReference type="NCBI Taxonomy" id="79078"/>
    <lineage>
        <taxon>Eukaryota</taxon>
        <taxon>Viridiplantae</taxon>
        <taxon>Streptophyta</taxon>
        <taxon>Embryophyta</taxon>
        <taxon>Tracheophyta</taxon>
        <taxon>Spermatophyta</taxon>
        <taxon>Magnoliopsida</taxon>
        <taxon>eudicotyledons</taxon>
        <taxon>Gunneridae</taxon>
        <taxon>Pentapetalae</taxon>
        <taxon>rosids</taxon>
        <taxon>fabids</taxon>
        <taxon>Fabales</taxon>
        <taxon>Fabaceae</taxon>
        <taxon>Papilionoideae</taxon>
        <taxon>50 kb inversion clade</taxon>
        <taxon>dalbergioids sensu lato</taxon>
        <taxon>Dalbergieae</taxon>
        <taxon>Pterocarpus clade</taxon>
        <taxon>Stylosanthes</taxon>
    </lineage>
</organism>
<feature type="domain" description="Factor of DNA methylation 1-5/IDN2" evidence="1">
    <location>
        <begin position="34"/>
        <end position="83"/>
    </location>
</feature>
<dbReference type="EMBL" id="JASCZI010000352">
    <property type="protein sequence ID" value="MED6111236.1"/>
    <property type="molecule type" value="Genomic_DNA"/>
</dbReference>
<dbReference type="PANTHER" id="PTHR21596:SF3">
    <property type="entry name" value="FACTOR OF DNA METHYLATION 1-RELATED"/>
    <property type="match status" value="1"/>
</dbReference>
<name>A0ABU6QIA5_9FABA</name>
<evidence type="ECO:0000313" key="2">
    <source>
        <dbReference type="EMBL" id="MED6111236.1"/>
    </source>
</evidence>
<evidence type="ECO:0000313" key="3">
    <source>
        <dbReference type="Proteomes" id="UP001341840"/>
    </source>
</evidence>
<evidence type="ECO:0000259" key="1">
    <source>
        <dbReference type="Pfam" id="PF03469"/>
    </source>
</evidence>
<gene>
    <name evidence="2" type="ORF">PIB30_050737</name>
</gene>
<keyword evidence="3" id="KW-1185">Reference proteome</keyword>